<evidence type="ECO:0000313" key="1">
    <source>
        <dbReference type="EMBL" id="ONI38273.1"/>
    </source>
</evidence>
<dbReference type="EMBL" id="LJHD01000295">
    <property type="protein sequence ID" value="ONI38273.1"/>
    <property type="molecule type" value="Genomic_DNA"/>
</dbReference>
<accession>A0ACC8X8J4</accession>
<name>A0ACC8X8J4_9FIRM</name>
<dbReference type="Proteomes" id="UP000188637">
    <property type="component" value="Unassembled WGS sequence"/>
</dbReference>
<organism evidence="1 2">
    <name type="scientific">Candidatus Epulonipiscium fishelsonii</name>
    <dbReference type="NCBI Taxonomy" id="77094"/>
    <lineage>
        <taxon>Bacteria</taxon>
        <taxon>Bacillati</taxon>
        <taxon>Bacillota</taxon>
        <taxon>Clostridia</taxon>
        <taxon>Lachnospirales</taxon>
        <taxon>Lachnospiraceae</taxon>
        <taxon>Candidatus Epulonipiscium</taxon>
    </lineage>
</organism>
<gene>
    <name evidence="1" type="ORF">AN640_00515</name>
</gene>
<reference evidence="1" key="1">
    <citation type="submission" date="2016-08" db="EMBL/GenBank/DDBJ databases">
        <authorList>
            <person name="Ngugi D.K."/>
            <person name="Miyake S."/>
            <person name="Stingl U."/>
        </authorList>
    </citation>
    <scope>NUCLEOTIDE SEQUENCE</scope>
    <source>
        <strain evidence="1">SCG-D08WGA-EpuloA1</strain>
    </source>
</reference>
<sequence>MKLRQKLAMVLAAAMITTSMPMMTLANSTRIDKTLVLKDEMEVGLESNLKQYLTFEVDIKISAEDSMEVYLEGDNIEFEQNLFNEWAREEGSTVSGDITEFTMGNYHEGTVADNAKGTIKVRRTDDNKLKLTLTGSDTEYIDQFRLPLIYKVTDTGMAKLKIQSGDGRIKETTITLSKGEVGDKDLVAEILDTDVISTEGRGKLGKIKIKEIIEKTLSGKVIKITLNSSAVIFKEEQTGLSDDNPNDEEFIVDGYLGLSSVTPDKVKFVRSDEDHTVGYLIFDKDLGNNAPGEVTIEGLNVEDADGDVSTGEVDVTIELMDFAAMDAFELDKDGDFVNTKLPSGLNTDAEKFNYFIENESAFEKFEDGYDLVWDDIDTADVSDDMEEVEDVGAKIEEDTLIISVEEDAKTIGGKWDEDSNEVKIKITDPTREFLKDNGKVELTLEGAIFAPMTHELKKDEIKEFADEDEFFTEIEIDEIKTIIKIDERNPNVAEIELDGLDENDSELELAFYVIGNPGFDGDIKLTADGNKWDEPISAVVGQVTKPVDINVIQAITVFENEKAQADGMVIISETDEKMFEVNDVIVIKFEDLDIEDATVLADKGMEVDSKVSDGHLLIQVQRKSTAPAIIKISDIKIEGTGYIPLGEYNAYIGGQGIHKANTFINFDASKSSKLVGRPDVADDWEDDEDDYFNNELNLEDYTEDKEEIFAAAFSLESFITSTRPVKPDVAPPIPAPTPEPEPEPEPQPDDVAGEDGNYGLVDAYIEIYDGKAALNGVEVDVNTAPRNINGTTMVGVADLATILGIPRDKEYGNTLTYHQEADGTGVVTIRLENRRTIEIKTGSNKLALADFNSLTNTYKSIGELVAAQPAQVINGRMFVPMRQIGEALGFNVSWDSATQTAIFNNM</sequence>
<protein>
    <submittedName>
        <fullName evidence="1">Uncharacterized protein</fullName>
    </submittedName>
</protein>
<comment type="caution">
    <text evidence="1">The sequence shown here is derived from an EMBL/GenBank/DDBJ whole genome shotgun (WGS) entry which is preliminary data.</text>
</comment>
<keyword evidence="2" id="KW-1185">Reference proteome</keyword>
<proteinExistence type="predicted"/>
<evidence type="ECO:0000313" key="2">
    <source>
        <dbReference type="Proteomes" id="UP000188637"/>
    </source>
</evidence>